<keyword evidence="3" id="KW-1185">Reference proteome</keyword>
<dbReference type="InterPro" id="IPR016709">
    <property type="entry name" value="HadA-like"/>
</dbReference>
<dbReference type="SUPFAM" id="SSF54637">
    <property type="entry name" value="Thioesterase/thiol ester dehydrase-isomerase"/>
    <property type="match status" value="1"/>
</dbReference>
<evidence type="ECO:0000313" key="2">
    <source>
        <dbReference type="EMBL" id="ARI76468.1"/>
    </source>
</evidence>
<dbReference type="AlphaFoldDB" id="A0A1W5ZT50"/>
<dbReference type="KEGG" id="hmn:HM131_06290"/>
<gene>
    <name evidence="2" type="ORF">HM131_06290</name>
</gene>
<dbReference type="CDD" id="cd03441">
    <property type="entry name" value="R_hydratase_like"/>
    <property type="match status" value="1"/>
</dbReference>
<feature type="domain" description="FAS1-like dehydratase" evidence="1">
    <location>
        <begin position="5"/>
        <end position="131"/>
    </location>
</feature>
<dbReference type="Pfam" id="PF13452">
    <property type="entry name" value="FAS1_DH_region"/>
    <property type="match status" value="1"/>
</dbReference>
<name>A0A1W5ZT50_9BACI</name>
<accession>A0A1W5ZT50</accession>
<evidence type="ECO:0000259" key="1">
    <source>
        <dbReference type="Pfam" id="PF13452"/>
    </source>
</evidence>
<dbReference type="RefSeq" id="WP_085028947.1">
    <property type="nucleotide sequence ID" value="NZ_CP020772.1"/>
</dbReference>
<dbReference type="OrthoDB" id="160199at2"/>
<dbReference type="EMBL" id="CP020772">
    <property type="protein sequence ID" value="ARI76468.1"/>
    <property type="molecule type" value="Genomic_DNA"/>
</dbReference>
<sequence>MFEHTIGKQSNKVKNTVERGAVKNFAEAIGDPHPIFIDEETGRQSPYKANIAPPTFPRVFDYGSIDELNLPSKGLIHGEQIYHYERPLLVGEVILCYTEVKDYYERSGKSGDMGFLKVKRYGTDFDGGLIFSEEQTVIITEAVRKEMKV</sequence>
<dbReference type="PIRSF" id="PIRSF018072">
    <property type="entry name" value="UCP018072"/>
    <property type="match status" value="1"/>
</dbReference>
<dbReference type="InterPro" id="IPR029069">
    <property type="entry name" value="HotDog_dom_sf"/>
</dbReference>
<dbReference type="InterPro" id="IPR039569">
    <property type="entry name" value="FAS1-like_DH_region"/>
</dbReference>
<dbReference type="Proteomes" id="UP000192527">
    <property type="component" value="Chromosome"/>
</dbReference>
<reference evidence="2 3" key="1">
    <citation type="submission" date="2017-04" db="EMBL/GenBank/DDBJ databases">
        <title>The whole genome sequencing and assembly of Halobacillus mangrovi strain.</title>
        <authorList>
            <person name="Lee S.-J."/>
            <person name="Park M.-K."/>
            <person name="Kim J.-Y."/>
            <person name="Lee Y.-J."/>
            <person name="Yi H."/>
            <person name="Bahn Y.-S."/>
            <person name="Kim J.F."/>
            <person name="Lee D.-W."/>
        </authorList>
    </citation>
    <scope>NUCLEOTIDE SEQUENCE [LARGE SCALE GENOMIC DNA]</scope>
    <source>
        <strain evidence="2 3">KTB 131</strain>
    </source>
</reference>
<dbReference type="Gene3D" id="3.10.129.10">
    <property type="entry name" value="Hotdog Thioesterase"/>
    <property type="match status" value="1"/>
</dbReference>
<proteinExistence type="predicted"/>
<evidence type="ECO:0000313" key="3">
    <source>
        <dbReference type="Proteomes" id="UP000192527"/>
    </source>
</evidence>
<protein>
    <submittedName>
        <fullName evidence="2">Dehydratase</fullName>
    </submittedName>
</protein>
<dbReference type="STRING" id="402384.HM131_06290"/>
<organism evidence="2 3">
    <name type="scientific">Halobacillus mangrovi</name>
    <dbReference type="NCBI Taxonomy" id="402384"/>
    <lineage>
        <taxon>Bacteria</taxon>
        <taxon>Bacillati</taxon>
        <taxon>Bacillota</taxon>
        <taxon>Bacilli</taxon>
        <taxon>Bacillales</taxon>
        <taxon>Bacillaceae</taxon>
        <taxon>Halobacillus</taxon>
    </lineage>
</organism>